<dbReference type="Proteomes" id="UP000076798">
    <property type="component" value="Unassembled WGS sequence"/>
</dbReference>
<keyword evidence="2" id="KW-1185">Reference proteome</keyword>
<dbReference type="EMBL" id="KV428182">
    <property type="protein sequence ID" value="KZT34417.1"/>
    <property type="molecule type" value="Genomic_DNA"/>
</dbReference>
<sequence length="157" mass="17398">MPRPNFQVEGEEGQGENLGSILNPEREYVRIMMLYASFRFDAHSTQASTSSLLQFNARVLSQSTSAVTGYDLRLPALNTSKIYIIQPTYSFFLSRFSSCPVTSVIYHLLASERCTDGVGALLGYSNESVTVYLWGPSISTTRLGTRPLHLKTSCSII</sequence>
<dbReference type="AlphaFoldDB" id="A0A165ZLE9"/>
<protein>
    <submittedName>
        <fullName evidence="1">Uncharacterized protein</fullName>
    </submittedName>
</protein>
<name>A0A165ZLE9_9AGAM</name>
<evidence type="ECO:0000313" key="2">
    <source>
        <dbReference type="Proteomes" id="UP000076798"/>
    </source>
</evidence>
<reference evidence="1 2" key="1">
    <citation type="journal article" date="2016" name="Mol. Biol. Evol.">
        <title>Comparative Genomics of Early-Diverging Mushroom-Forming Fungi Provides Insights into the Origins of Lignocellulose Decay Capabilities.</title>
        <authorList>
            <person name="Nagy L.G."/>
            <person name="Riley R."/>
            <person name="Tritt A."/>
            <person name="Adam C."/>
            <person name="Daum C."/>
            <person name="Floudas D."/>
            <person name="Sun H."/>
            <person name="Yadav J.S."/>
            <person name="Pangilinan J."/>
            <person name="Larsson K.H."/>
            <person name="Matsuura K."/>
            <person name="Barry K."/>
            <person name="Labutti K."/>
            <person name="Kuo R."/>
            <person name="Ohm R.A."/>
            <person name="Bhattacharya S.S."/>
            <person name="Shirouzu T."/>
            <person name="Yoshinaga Y."/>
            <person name="Martin F.M."/>
            <person name="Grigoriev I.V."/>
            <person name="Hibbett D.S."/>
        </authorList>
    </citation>
    <scope>NUCLEOTIDE SEQUENCE [LARGE SCALE GENOMIC DNA]</scope>
    <source>
        <strain evidence="1 2">HHB10207 ss-3</strain>
    </source>
</reference>
<organism evidence="1 2">
    <name type="scientific">Sistotremastrum suecicum HHB10207 ss-3</name>
    <dbReference type="NCBI Taxonomy" id="1314776"/>
    <lineage>
        <taxon>Eukaryota</taxon>
        <taxon>Fungi</taxon>
        <taxon>Dikarya</taxon>
        <taxon>Basidiomycota</taxon>
        <taxon>Agaricomycotina</taxon>
        <taxon>Agaricomycetes</taxon>
        <taxon>Sistotremastrales</taxon>
        <taxon>Sistotremastraceae</taxon>
        <taxon>Sistotremastrum</taxon>
    </lineage>
</organism>
<evidence type="ECO:0000313" key="1">
    <source>
        <dbReference type="EMBL" id="KZT34417.1"/>
    </source>
</evidence>
<accession>A0A165ZLE9</accession>
<gene>
    <name evidence="1" type="ORF">SISSUDRAFT_277843</name>
</gene>
<proteinExistence type="predicted"/>